<dbReference type="GO" id="GO:0004069">
    <property type="term" value="F:L-aspartate:2-oxoglutarate aminotransferase activity"/>
    <property type="evidence" value="ECO:0007669"/>
    <property type="project" value="InterPro"/>
</dbReference>
<dbReference type="InterPro" id="IPR015422">
    <property type="entry name" value="PyrdxlP-dep_Trfase_small"/>
</dbReference>
<dbReference type="CDD" id="cd00609">
    <property type="entry name" value="AAT_like"/>
    <property type="match status" value="1"/>
</dbReference>
<gene>
    <name evidence="1" type="ORF">F0M18_12755</name>
</gene>
<dbReference type="RefSeq" id="WP_149611840.1">
    <property type="nucleotide sequence ID" value="NZ_VTUX01000006.1"/>
</dbReference>
<dbReference type="InterPro" id="IPR015421">
    <property type="entry name" value="PyrdxlP-dep_Trfase_major"/>
</dbReference>
<reference evidence="1 2" key="1">
    <citation type="submission" date="2019-09" db="EMBL/GenBank/DDBJ databases">
        <authorList>
            <person name="Chen X.-Y."/>
        </authorList>
    </citation>
    <scope>NUCLEOTIDE SEQUENCE [LARGE SCALE GENOMIC DNA]</scope>
    <source>
        <strain evidence="1 2">NY5</strain>
    </source>
</reference>
<dbReference type="Gene3D" id="3.90.1150.10">
    <property type="entry name" value="Aspartate Aminotransferase, domain 1"/>
    <property type="match status" value="1"/>
</dbReference>
<keyword evidence="1" id="KW-0032">Aminotransferase</keyword>
<accession>A0A5B0WVM8</accession>
<dbReference type="PANTHER" id="PTHR43799">
    <property type="entry name" value="AMINOTRANSFERASE, PUTATIVE-RELATED"/>
    <property type="match status" value="1"/>
</dbReference>
<dbReference type="AlphaFoldDB" id="A0A5B0WVM8"/>
<dbReference type="SUPFAM" id="SSF53383">
    <property type="entry name" value="PLP-dependent transferases"/>
    <property type="match status" value="1"/>
</dbReference>
<dbReference type="EMBL" id="VTUX01000006">
    <property type="protein sequence ID" value="KAA1189939.1"/>
    <property type="molecule type" value="Genomic_DNA"/>
</dbReference>
<proteinExistence type="predicted"/>
<dbReference type="Pfam" id="PF12897">
    <property type="entry name" value="Asp_aminotransf"/>
    <property type="match status" value="1"/>
</dbReference>
<dbReference type="InterPro" id="IPR024551">
    <property type="entry name" value="AspAT_Ic"/>
</dbReference>
<protein>
    <submittedName>
        <fullName evidence="1">Aminotransferase class I/II-fold pyridoxal phosphate-dependent enzyme</fullName>
    </submittedName>
</protein>
<organism evidence="1 2">
    <name type="scientific">Pseudohalioglobus sediminis</name>
    <dbReference type="NCBI Taxonomy" id="2606449"/>
    <lineage>
        <taxon>Bacteria</taxon>
        <taxon>Pseudomonadati</taxon>
        <taxon>Pseudomonadota</taxon>
        <taxon>Gammaproteobacteria</taxon>
        <taxon>Cellvibrionales</taxon>
        <taxon>Halieaceae</taxon>
        <taxon>Pseudohalioglobus</taxon>
    </lineage>
</organism>
<keyword evidence="2" id="KW-1185">Reference proteome</keyword>
<name>A0A5B0WVM8_9GAMM</name>
<dbReference type="PANTHER" id="PTHR43799:SF1">
    <property type="entry name" value="ASPARTATE AMINOTRANSFERASE"/>
    <property type="match status" value="1"/>
</dbReference>
<dbReference type="InterPro" id="IPR015424">
    <property type="entry name" value="PyrdxlP-dep_Trfase"/>
</dbReference>
<dbReference type="Proteomes" id="UP000323708">
    <property type="component" value="Unassembled WGS sequence"/>
</dbReference>
<evidence type="ECO:0000313" key="2">
    <source>
        <dbReference type="Proteomes" id="UP000323708"/>
    </source>
</evidence>
<comment type="caution">
    <text evidence="1">The sequence shown here is derived from an EMBL/GenBank/DDBJ whole genome shotgun (WGS) entry which is preliminary data.</text>
</comment>
<evidence type="ECO:0000313" key="1">
    <source>
        <dbReference type="EMBL" id="KAA1189939.1"/>
    </source>
</evidence>
<sequence length="429" mass="46135">MNIEELSIDALATQLKELEASYSELAACKLALDLTRGKPGMDQVALSDSLDGILGGSYRAEDGTDVRNYGGLDGLPEAKRLFAPLLGASQDEILIGGNSSLTLMYNVIDFALSVGLRGPESAWGNSDQVKFLCPVPGYDRHFAICEHLGIEMLSVPMLDTGPDMDAVEKLVAEDPTIKGIWCVPRFSNPTGCVYSDQTVARLARLGQQAGEHFLVMYDNAYAVHSLYPGATELPSIRDYCQEYGTLDSVFQFGSTSKITFAGAGVAFLASSPENLAAFTQHLGYQSIGPDKVNQLRHVKLLRDSDGISAHMEQHAALLRPRFEAVLATLERELANTGMGEWLSPQGGYFIAFTTRQGLAREVVSLAKAIGVALTPAGATHPYGVDPDDQTIRLAPSYPSLEDVQATADAFVLCVKLASIRQELGRRGAG</sequence>
<keyword evidence="1" id="KW-0808">Transferase</keyword>
<dbReference type="Gene3D" id="3.40.640.10">
    <property type="entry name" value="Type I PLP-dependent aspartate aminotransferase-like (Major domain)"/>
    <property type="match status" value="1"/>
</dbReference>